<dbReference type="GO" id="GO:0051087">
    <property type="term" value="F:protein-folding chaperone binding"/>
    <property type="evidence" value="ECO:0007669"/>
    <property type="project" value="InterPro"/>
</dbReference>
<feature type="compositionally biased region" description="Low complexity" evidence="3">
    <location>
        <begin position="327"/>
        <end position="347"/>
    </location>
</feature>
<evidence type="ECO:0000313" key="7">
    <source>
        <dbReference type="Proteomes" id="UP000095767"/>
    </source>
</evidence>
<evidence type="ECO:0000256" key="1">
    <source>
        <dbReference type="ARBA" id="ARBA00023186"/>
    </source>
</evidence>
<dbReference type="PROSITE" id="PS50053">
    <property type="entry name" value="UBIQUITIN_2"/>
    <property type="match status" value="1"/>
</dbReference>
<protein>
    <submittedName>
        <fullName evidence="6">BAG family molecular chaperone regulator 1</fullName>
    </submittedName>
</protein>
<dbReference type="SUPFAM" id="SSF63491">
    <property type="entry name" value="BAG domain"/>
    <property type="match status" value="1"/>
</dbReference>
<dbReference type="Gene3D" id="3.10.20.90">
    <property type="entry name" value="Phosphatidylinositol 3-kinase Catalytic Subunit, Chain A, domain 1"/>
    <property type="match status" value="1"/>
</dbReference>
<reference evidence="6 7" key="1">
    <citation type="submission" date="2016-09" db="EMBL/GenBank/DDBJ databases">
        <title>The draft genome of Dichanthelium oligosanthes: A C3 panicoid grass species.</title>
        <authorList>
            <person name="Studer A.J."/>
            <person name="Schnable J.C."/>
            <person name="Brutnell T.P."/>
        </authorList>
    </citation>
    <scope>NUCLEOTIDE SEQUENCE [LARGE SCALE GENOMIC DNA]</scope>
    <source>
        <strain evidence="7">cv. Kellogg 1175</strain>
        <tissue evidence="6">Leaf</tissue>
    </source>
</reference>
<evidence type="ECO:0000259" key="4">
    <source>
        <dbReference type="PROSITE" id="PS50053"/>
    </source>
</evidence>
<dbReference type="Pfam" id="PF02179">
    <property type="entry name" value="BAG"/>
    <property type="match status" value="1"/>
</dbReference>
<keyword evidence="7" id="KW-1185">Reference proteome</keyword>
<accession>A0A1E5VZG5</accession>
<dbReference type="InterPro" id="IPR003103">
    <property type="entry name" value="BAG_domain"/>
</dbReference>
<dbReference type="FunFam" id="3.10.20.90:FF:000298">
    <property type="entry name" value="BAG family molecular chaperone regulator 1"/>
    <property type="match status" value="1"/>
</dbReference>
<dbReference type="PROSITE" id="PS51035">
    <property type="entry name" value="BAG"/>
    <property type="match status" value="1"/>
</dbReference>
<dbReference type="STRING" id="888268.A0A1E5VZG5"/>
<dbReference type="Pfam" id="PF00240">
    <property type="entry name" value="ubiquitin"/>
    <property type="match status" value="1"/>
</dbReference>
<dbReference type="PANTHER" id="PTHR12329">
    <property type="entry name" value="BCL2-ASSOCIATED ATHANOGENE"/>
    <property type="match status" value="1"/>
</dbReference>
<keyword evidence="1" id="KW-0143">Chaperone</keyword>
<dbReference type="InterPro" id="IPR039773">
    <property type="entry name" value="BAG_chaperone_regulator"/>
</dbReference>
<comment type="function">
    <text evidence="2">Co-chaperone that regulates diverse cellular pathways, such as programmed cell death and stress responses.</text>
</comment>
<dbReference type="InterPro" id="IPR029071">
    <property type="entry name" value="Ubiquitin-like_domsf"/>
</dbReference>
<proteinExistence type="predicted"/>
<feature type="region of interest" description="Disordered" evidence="3">
    <location>
        <begin position="1"/>
        <end position="77"/>
    </location>
</feature>
<dbReference type="GO" id="GO:0000774">
    <property type="term" value="F:adenyl-nucleotide exchange factor activity"/>
    <property type="evidence" value="ECO:0007669"/>
    <property type="project" value="TreeGrafter"/>
</dbReference>
<feature type="region of interest" description="Disordered" evidence="3">
    <location>
        <begin position="256"/>
        <end position="311"/>
    </location>
</feature>
<dbReference type="GO" id="GO:0005737">
    <property type="term" value="C:cytoplasm"/>
    <property type="evidence" value="ECO:0007669"/>
    <property type="project" value="TreeGrafter"/>
</dbReference>
<evidence type="ECO:0000313" key="6">
    <source>
        <dbReference type="EMBL" id="OEL30531.1"/>
    </source>
</evidence>
<evidence type="ECO:0000256" key="2">
    <source>
        <dbReference type="ARBA" id="ARBA00058673"/>
    </source>
</evidence>
<dbReference type="AlphaFoldDB" id="A0A1E5VZG5"/>
<feature type="compositionally biased region" description="Low complexity" evidence="3">
    <location>
        <begin position="291"/>
        <end position="309"/>
    </location>
</feature>
<dbReference type="GO" id="GO:0050821">
    <property type="term" value="P:protein stabilization"/>
    <property type="evidence" value="ECO:0007669"/>
    <property type="project" value="TreeGrafter"/>
</dbReference>
<dbReference type="InterPro" id="IPR000626">
    <property type="entry name" value="Ubiquitin-like_dom"/>
</dbReference>
<dbReference type="Gene3D" id="1.20.58.120">
    <property type="entry name" value="BAG domain"/>
    <property type="match status" value="1"/>
</dbReference>
<dbReference type="OrthoDB" id="417450at2759"/>
<comment type="caution">
    <text evidence="6">The sequence shown here is derived from an EMBL/GenBank/DDBJ whole genome shotgun (WGS) entry which is preliminary data.</text>
</comment>
<feature type="domain" description="Ubiquitin-like" evidence="4">
    <location>
        <begin position="82"/>
        <end position="150"/>
    </location>
</feature>
<dbReference type="EMBL" id="LWDX02025428">
    <property type="protein sequence ID" value="OEL30531.1"/>
    <property type="molecule type" value="Genomic_DNA"/>
</dbReference>
<evidence type="ECO:0000259" key="5">
    <source>
        <dbReference type="PROSITE" id="PS51035"/>
    </source>
</evidence>
<organism evidence="6 7">
    <name type="scientific">Dichanthelium oligosanthes</name>
    <dbReference type="NCBI Taxonomy" id="888268"/>
    <lineage>
        <taxon>Eukaryota</taxon>
        <taxon>Viridiplantae</taxon>
        <taxon>Streptophyta</taxon>
        <taxon>Embryophyta</taxon>
        <taxon>Tracheophyta</taxon>
        <taxon>Spermatophyta</taxon>
        <taxon>Magnoliopsida</taxon>
        <taxon>Liliopsida</taxon>
        <taxon>Poales</taxon>
        <taxon>Poaceae</taxon>
        <taxon>PACMAD clade</taxon>
        <taxon>Panicoideae</taxon>
        <taxon>Panicodae</taxon>
        <taxon>Paniceae</taxon>
        <taxon>Dichantheliinae</taxon>
        <taxon>Dichanthelium</taxon>
    </lineage>
</organism>
<dbReference type="PANTHER" id="PTHR12329:SF11">
    <property type="entry name" value="BAG FAMILY MOLECULAR CHAPERONE REGULATOR 1"/>
    <property type="match status" value="1"/>
</dbReference>
<dbReference type="SUPFAM" id="SSF54236">
    <property type="entry name" value="Ubiquitin-like"/>
    <property type="match status" value="1"/>
</dbReference>
<feature type="compositionally biased region" description="Pro residues" evidence="3">
    <location>
        <begin position="18"/>
        <end position="43"/>
    </location>
</feature>
<gene>
    <name evidence="6" type="ORF">BAE44_0008450</name>
</gene>
<feature type="region of interest" description="Disordered" evidence="3">
    <location>
        <begin position="327"/>
        <end position="349"/>
    </location>
</feature>
<dbReference type="Proteomes" id="UP000095767">
    <property type="component" value="Unassembled WGS sequence"/>
</dbReference>
<feature type="domain" description="BAG" evidence="5">
    <location>
        <begin position="175"/>
        <end position="253"/>
    </location>
</feature>
<sequence length="356" mass="38145">MMRAKPRGTFADAMRETAPPPAPPAPPPQPPPQPPPPPAPPAAAPGSAAVKEDEWEVRPGGMLVQKRSPDADAPAGAPVPTIRVKVKFNGVYHEIYINSQASFGELKKMLSAKTGLHPEDQKLVYKDKERDSKAFLDMAGVRDRSKMVLLEDPAAQAKRLLEQRRTDKAERAAKSISRISLDVDKLATKVSALETIVGKGGKVVDADVVTLTEALMNELVKLDSIAADGEVKVQRRMQEKRVQKYVETLDAIRAKNAAAPRANGNGNGATNANGHAKARAPHLPPRPPPVSQRRNFQQQQPAPAAAAPPTQSWETFDLLSAVPSTSSAAVTTTMAAATTTSPAAASPIPRFDWELF</sequence>
<feature type="compositionally biased region" description="Low complexity" evidence="3">
    <location>
        <begin position="256"/>
        <end position="275"/>
    </location>
</feature>
<name>A0A1E5VZG5_9POAL</name>
<dbReference type="InterPro" id="IPR036533">
    <property type="entry name" value="BAG_dom_sf"/>
</dbReference>
<evidence type="ECO:0000256" key="3">
    <source>
        <dbReference type="SAM" id="MobiDB-lite"/>
    </source>
</evidence>